<evidence type="ECO:0000256" key="4">
    <source>
        <dbReference type="SAM" id="MobiDB-lite"/>
    </source>
</evidence>
<dbReference type="GO" id="GO:0046165">
    <property type="term" value="P:alcohol biosynthetic process"/>
    <property type="evidence" value="ECO:0007669"/>
    <property type="project" value="UniProtKB-ARBA"/>
</dbReference>
<reference evidence="5 6" key="1">
    <citation type="journal article" date="2015" name="BMC Genomics">
        <title>The genome of the truffle-parasite Tolypocladium ophioglossoides and the evolution of antifungal peptaibiotics.</title>
        <authorList>
            <person name="Quandt C.A."/>
            <person name="Bushley K.E."/>
            <person name="Spatafora J.W."/>
        </authorList>
    </citation>
    <scope>NUCLEOTIDE SEQUENCE [LARGE SCALE GENOMIC DNA]</scope>
    <source>
        <strain evidence="5 6">CBS 100239</strain>
    </source>
</reference>
<dbReference type="Pfam" id="PF00348">
    <property type="entry name" value="polyprenyl_synt"/>
    <property type="match status" value="1"/>
</dbReference>
<evidence type="ECO:0000256" key="1">
    <source>
        <dbReference type="ARBA" id="ARBA00022679"/>
    </source>
</evidence>
<keyword evidence="3" id="KW-0460">Magnesium</keyword>
<gene>
    <name evidence="5" type="ORF">TOPH_01953</name>
</gene>
<protein>
    <submittedName>
        <fullName evidence="5">Ophiobolin F synthase</fullName>
    </submittedName>
</protein>
<dbReference type="InterPro" id="IPR000092">
    <property type="entry name" value="Polyprenyl_synt"/>
</dbReference>
<name>A0A0L0NHD9_TOLOC</name>
<dbReference type="InterPro" id="IPR033749">
    <property type="entry name" value="Polyprenyl_synt_CS"/>
</dbReference>
<accession>A0A0L0NHD9</accession>
<proteinExistence type="predicted"/>
<feature type="compositionally biased region" description="Polar residues" evidence="4">
    <location>
        <begin position="390"/>
        <end position="399"/>
    </location>
</feature>
<dbReference type="Pfam" id="PF19086">
    <property type="entry name" value="Terpene_syn_C_2"/>
    <property type="match status" value="1"/>
</dbReference>
<dbReference type="SUPFAM" id="SSF48576">
    <property type="entry name" value="Terpenoid synthases"/>
    <property type="match status" value="2"/>
</dbReference>
<dbReference type="OrthoDB" id="4927742at2759"/>
<evidence type="ECO:0000256" key="2">
    <source>
        <dbReference type="ARBA" id="ARBA00022723"/>
    </source>
</evidence>
<evidence type="ECO:0000313" key="6">
    <source>
        <dbReference type="Proteomes" id="UP000036947"/>
    </source>
</evidence>
<dbReference type="GO" id="GO:0043386">
    <property type="term" value="P:mycotoxin biosynthetic process"/>
    <property type="evidence" value="ECO:0007669"/>
    <property type="project" value="UniProtKB-ARBA"/>
</dbReference>
<dbReference type="PANTHER" id="PTHR12001">
    <property type="entry name" value="GERANYLGERANYL PYROPHOSPHATE SYNTHASE"/>
    <property type="match status" value="1"/>
</dbReference>
<sequence length="551" mass="61431">MEYKYSTIIDSSTYDTQGLCRGIDLRRHVAADLEDVGAFRVQEDWRRLVGPLEKPYKGGLGPEFSFITVAVPECLPDRLEITSYALEFGFIHDDVIDKDIHDASLDEMKQALDQGGQTGGIEEKGASGKAKIAAQILREMMAIDPERAMIVAKSWAAGVQHSIRRQDDTDFNTLEGYIPYRCLDVGYMLWHGLVTFGCAITIPEEEADETRELLTPALITASLTNDLFSFEKERGDTNVQNAILVIMRAHGCSEEEARDICKERICVENAKYVRVVKDTRTRSDLSDDVKRYVEVMQYTLSGNLAWSTQCPRYNEGAKFNELQLLRAEYGVEKYPAMWPSKDATDGRSVKTQRKELINREGVRVGDSVDDHGVGHYGSAKASGHKRKRNSNSTGDDLKTNGINAIKNSAHISKPSTNSLVLENVVSLVLDCNLPELSDDVVLQPYRYLTSLPSKGFRDQAIDSLNTWLKVPPKSAKIIKNVVKMLHGASLMLDDLEDGSPLRRGKPSTHNIHGTAQTINSATYQYIQATGLVAELSNPSCFPIFIEEMQQL</sequence>
<keyword evidence="1" id="KW-0808">Transferase</keyword>
<keyword evidence="6" id="KW-1185">Reference proteome</keyword>
<dbReference type="PANTHER" id="PTHR12001:SF44">
    <property type="entry name" value="GERANYLGERANYL PYROPHOSPHATE SYNTHASE"/>
    <property type="match status" value="1"/>
</dbReference>
<evidence type="ECO:0000313" key="5">
    <source>
        <dbReference type="EMBL" id="KND93463.1"/>
    </source>
</evidence>
<dbReference type="PROSITE" id="PS00723">
    <property type="entry name" value="POLYPRENYL_SYNTHASE_1"/>
    <property type="match status" value="1"/>
</dbReference>
<dbReference type="STRING" id="1163406.A0A0L0NHD9"/>
<feature type="region of interest" description="Disordered" evidence="4">
    <location>
        <begin position="368"/>
        <end position="399"/>
    </location>
</feature>
<dbReference type="Gene3D" id="1.10.600.10">
    <property type="entry name" value="Farnesyl Diphosphate Synthase"/>
    <property type="match status" value="2"/>
</dbReference>
<dbReference type="EMBL" id="LFRF01000003">
    <property type="protein sequence ID" value="KND93463.1"/>
    <property type="molecule type" value="Genomic_DNA"/>
</dbReference>
<dbReference type="AlphaFoldDB" id="A0A0L0NHD9"/>
<dbReference type="GO" id="GO:0004659">
    <property type="term" value="F:prenyltransferase activity"/>
    <property type="evidence" value="ECO:0007669"/>
    <property type="project" value="InterPro"/>
</dbReference>
<dbReference type="GO" id="GO:0046872">
    <property type="term" value="F:metal ion binding"/>
    <property type="evidence" value="ECO:0007669"/>
    <property type="project" value="UniProtKB-KW"/>
</dbReference>
<evidence type="ECO:0000256" key="3">
    <source>
        <dbReference type="ARBA" id="ARBA00022842"/>
    </source>
</evidence>
<keyword evidence="2" id="KW-0479">Metal-binding</keyword>
<organism evidence="5 6">
    <name type="scientific">Tolypocladium ophioglossoides (strain CBS 100239)</name>
    <name type="common">Snaketongue truffleclub</name>
    <name type="synonym">Elaphocordyceps ophioglossoides</name>
    <dbReference type="NCBI Taxonomy" id="1163406"/>
    <lineage>
        <taxon>Eukaryota</taxon>
        <taxon>Fungi</taxon>
        <taxon>Dikarya</taxon>
        <taxon>Ascomycota</taxon>
        <taxon>Pezizomycotina</taxon>
        <taxon>Sordariomycetes</taxon>
        <taxon>Hypocreomycetidae</taxon>
        <taxon>Hypocreales</taxon>
        <taxon>Ophiocordycipitaceae</taxon>
        <taxon>Tolypocladium</taxon>
    </lineage>
</organism>
<comment type="caution">
    <text evidence="5">The sequence shown here is derived from an EMBL/GenBank/DDBJ whole genome shotgun (WGS) entry which is preliminary data.</text>
</comment>
<dbReference type="Proteomes" id="UP000036947">
    <property type="component" value="Unassembled WGS sequence"/>
</dbReference>
<dbReference type="GO" id="GO:0008299">
    <property type="term" value="P:isoprenoid biosynthetic process"/>
    <property type="evidence" value="ECO:0007669"/>
    <property type="project" value="InterPro"/>
</dbReference>
<dbReference type="InterPro" id="IPR008949">
    <property type="entry name" value="Isoprenoid_synthase_dom_sf"/>
</dbReference>